<dbReference type="Gene3D" id="2.60.260.20">
    <property type="entry name" value="Urease metallochaperone UreE, N-terminal domain"/>
    <property type="match status" value="2"/>
</dbReference>
<comment type="caution">
    <text evidence="8">The sequence shown here is derived from an EMBL/GenBank/DDBJ whole genome shotgun (WGS) entry which is preliminary data.</text>
</comment>
<feature type="compositionally biased region" description="Basic residues" evidence="6">
    <location>
        <begin position="288"/>
        <end position="298"/>
    </location>
</feature>
<dbReference type="PROSITE" id="PS50076">
    <property type="entry name" value="DNAJ_2"/>
    <property type="match status" value="1"/>
</dbReference>
<keyword evidence="1" id="KW-0479">Metal-binding</keyword>
<dbReference type="GO" id="GO:0042026">
    <property type="term" value="P:protein refolding"/>
    <property type="evidence" value="ECO:0007669"/>
    <property type="project" value="TreeGrafter"/>
</dbReference>
<dbReference type="Gene3D" id="1.10.287.110">
    <property type="entry name" value="DnaJ domain"/>
    <property type="match status" value="1"/>
</dbReference>
<dbReference type="InterPro" id="IPR036869">
    <property type="entry name" value="J_dom_sf"/>
</dbReference>
<sequence>MAVQYQDYYEVLGVGRDAQAKDIKAAYRKLARKWHPDLHTGQKKKDEAEEKFKQINEAYEVLSNPEKRAKYDRLGKDWRMGDNFTPPPDWGDGVHYYSTGDFEPGDLGGFSDFFETLFGSGRRRTSGQDMGGFNARPMRGQDIESDIEITLEEAYRGGNRSLSLTSSKACSECQGRGIVDRGFCSRCGGTGNIPERKNLEVKIPSGVSEGSTIRLKSQGGEGYGGGSRGDLHLKVRISPHPVFTIKGSDLESEVTVRPEQAVLGDKISAVTIDGNVNVTIPPGSHSGQKMRLKGKGMHQKGGGRGDHYLIIKIDIPRDLTEEEKQLYTSLKDLRRK</sequence>
<dbReference type="Pfam" id="PF01556">
    <property type="entry name" value="DnaJ_C"/>
    <property type="match status" value="1"/>
</dbReference>
<dbReference type="PANTHER" id="PTHR43096">
    <property type="entry name" value="DNAJ HOMOLOG 1, MITOCHONDRIAL-RELATED"/>
    <property type="match status" value="1"/>
</dbReference>
<dbReference type="CDD" id="cd10747">
    <property type="entry name" value="DnaJ_C"/>
    <property type="match status" value="1"/>
</dbReference>
<organism evidence="8">
    <name type="scientific">hydrocarbon metagenome</name>
    <dbReference type="NCBI Taxonomy" id="938273"/>
    <lineage>
        <taxon>unclassified sequences</taxon>
        <taxon>metagenomes</taxon>
        <taxon>ecological metagenomes</taxon>
    </lineage>
</organism>
<evidence type="ECO:0000256" key="3">
    <source>
        <dbReference type="ARBA" id="ARBA00022771"/>
    </source>
</evidence>
<dbReference type="InterPro" id="IPR018253">
    <property type="entry name" value="DnaJ_domain_CS"/>
</dbReference>
<evidence type="ECO:0000259" key="7">
    <source>
        <dbReference type="PROSITE" id="PS50076"/>
    </source>
</evidence>
<dbReference type="EMBL" id="LNQE01001916">
    <property type="protein sequence ID" value="KUG02657.1"/>
    <property type="molecule type" value="Genomic_DNA"/>
</dbReference>
<name>A0A0W8E2K1_9ZZZZ</name>
<dbReference type="FunFam" id="2.60.260.20:FF:000005">
    <property type="entry name" value="Chaperone protein dnaJ 1, mitochondrial"/>
    <property type="match status" value="1"/>
</dbReference>
<dbReference type="HAMAP" id="MF_01152">
    <property type="entry name" value="DnaJ"/>
    <property type="match status" value="1"/>
</dbReference>
<dbReference type="SUPFAM" id="SSF49493">
    <property type="entry name" value="HSP40/DnaJ peptide-binding domain"/>
    <property type="match status" value="2"/>
</dbReference>
<evidence type="ECO:0000256" key="2">
    <source>
        <dbReference type="ARBA" id="ARBA00022737"/>
    </source>
</evidence>
<dbReference type="CDD" id="cd06257">
    <property type="entry name" value="DnaJ"/>
    <property type="match status" value="1"/>
</dbReference>
<proteinExistence type="inferred from homology"/>
<dbReference type="InterPro" id="IPR001623">
    <property type="entry name" value="DnaJ_domain"/>
</dbReference>
<dbReference type="Pfam" id="PF00226">
    <property type="entry name" value="DnaJ"/>
    <property type="match status" value="1"/>
</dbReference>
<dbReference type="PANTHER" id="PTHR43096:SF52">
    <property type="entry name" value="DNAJ HOMOLOG 1, MITOCHONDRIAL-RELATED"/>
    <property type="match status" value="1"/>
</dbReference>
<gene>
    <name evidence="8" type="ORF">ASZ90_020025</name>
</gene>
<evidence type="ECO:0000256" key="6">
    <source>
        <dbReference type="SAM" id="MobiDB-lite"/>
    </source>
</evidence>
<dbReference type="InterPro" id="IPR012724">
    <property type="entry name" value="DnaJ"/>
</dbReference>
<evidence type="ECO:0000256" key="4">
    <source>
        <dbReference type="ARBA" id="ARBA00022833"/>
    </source>
</evidence>
<dbReference type="GO" id="GO:0005524">
    <property type="term" value="F:ATP binding"/>
    <property type="evidence" value="ECO:0007669"/>
    <property type="project" value="InterPro"/>
</dbReference>
<evidence type="ECO:0000256" key="5">
    <source>
        <dbReference type="ARBA" id="ARBA00023186"/>
    </source>
</evidence>
<evidence type="ECO:0000313" key="8">
    <source>
        <dbReference type="EMBL" id="KUG02657.1"/>
    </source>
</evidence>
<feature type="region of interest" description="Disordered" evidence="6">
    <location>
        <begin position="280"/>
        <end position="301"/>
    </location>
</feature>
<keyword evidence="3" id="KW-0863">Zinc-finger</keyword>
<dbReference type="AlphaFoldDB" id="A0A0W8E2K1"/>
<dbReference type="PRINTS" id="PR00625">
    <property type="entry name" value="JDOMAIN"/>
</dbReference>
<dbReference type="InterPro" id="IPR008971">
    <property type="entry name" value="HSP40/DnaJ_pept-bd"/>
</dbReference>
<keyword evidence="4" id="KW-0862">Zinc</keyword>
<dbReference type="SMART" id="SM00271">
    <property type="entry name" value="DnaJ"/>
    <property type="match status" value="1"/>
</dbReference>
<dbReference type="GO" id="GO:0051082">
    <property type="term" value="F:unfolded protein binding"/>
    <property type="evidence" value="ECO:0007669"/>
    <property type="project" value="InterPro"/>
</dbReference>
<dbReference type="GO" id="GO:0005737">
    <property type="term" value="C:cytoplasm"/>
    <property type="evidence" value="ECO:0007669"/>
    <property type="project" value="TreeGrafter"/>
</dbReference>
<feature type="domain" description="J" evidence="7">
    <location>
        <begin position="7"/>
        <end position="75"/>
    </location>
</feature>
<dbReference type="InterPro" id="IPR002939">
    <property type="entry name" value="DnaJ_C"/>
</dbReference>
<reference evidence="8" key="1">
    <citation type="journal article" date="2015" name="Proc. Natl. Acad. Sci. U.S.A.">
        <title>Networks of energetic and metabolic interactions define dynamics in microbial communities.</title>
        <authorList>
            <person name="Embree M."/>
            <person name="Liu J.K."/>
            <person name="Al-Bassam M.M."/>
            <person name="Zengler K."/>
        </authorList>
    </citation>
    <scope>NUCLEOTIDE SEQUENCE</scope>
</reference>
<accession>A0A0W8E2K1</accession>
<dbReference type="GO" id="GO:0008270">
    <property type="term" value="F:zinc ion binding"/>
    <property type="evidence" value="ECO:0007669"/>
    <property type="project" value="UniProtKB-KW"/>
</dbReference>
<dbReference type="SUPFAM" id="SSF46565">
    <property type="entry name" value="Chaperone J-domain"/>
    <property type="match status" value="1"/>
</dbReference>
<keyword evidence="2" id="KW-0677">Repeat</keyword>
<evidence type="ECO:0000256" key="1">
    <source>
        <dbReference type="ARBA" id="ARBA00022723"/>
    </source>
</evidence>
<protein>
    <submittedName>
        <fullName evidence="8">Dnaj-class molecular chaperone cbpa</fullName>
    </submittedName>
</protein>
<keyword evidence="5" id="KW-0143">Chaperone</keyword>
<dbReference type="PROSITE" id="PS00636">
    <property type="entry name" value="DNAJ_1"/>
    <property type="match status" value="1"/>
</dbReference>
<dbReference type="GO" id="GO:0009408">
    <property type="term" value="P:response to heat"/>
    <property type="evidence" value="ECO:0007669"/>
    <property type="project" value="InterPro"/>
</dbReference>